<dbReference type="SUPFAM" id="SSF69279">
    <property type="entry name" value="Phage tail proteins"/>
    <property type="match status" value="1"/>
</dbReference>
<feature type="region of interest" description="Disordered" evidence="1">
    <location>
        <begin position="250"/>
        <end position="283"/>
    </location>
</feature>
<dbReference type="Proteomes" id="UP001301216">
    <property type="component" value="Unassembled WGS sequence"/>
</dbReference>
<proteinExistence type="predicted"/>
<evidence type="ECO:0000313" key="3">
    <source>
        <dbReference type="Proteomes" id="UP001301216"/>
    </source>
</evidence>
<feature type="compositionally biased region" description="Low complexity" evidence="1">
    <location>
        <begin position="348"/>
        <end position="358"/>
    </location>
</feature>
<evidence type="ECO:0000313" key="2">
    <source>
        <dbReference type="EMBL" id="MCX2698347.1"/>
    </source>
</evidence>
<sequence>MTNNWKVNWKVLVDGRDMTSAMRPYLISIDITDKDGSASDTCSLTFDDTDGQVKLPQDGAAVEAILDGVSKFKGTVDSVRSSGSRGGGRTLQVTAKGFDSRGKVKQPLLFHKDDATLQEFIDDAAKRSGISSIKLDADFANIRRNYWSADGESFLHLGEKLARELGGSFKIRGDQAVLAKRGEGKATTGAKMPVIEGIVGVNVISWDIAPYKGRRSFTKAKVRYFDRKAADFKSKDIEFDLDRDLPESTNVVRTTVSDESQAEHVGEARKREAEREGGEGTVEMDLTVEAQAEATFTLSGARAGVDGEYRISTVRHKADRSGGSTTSLEIKQPGKNAGKDTRKKGTQPTTPSDTSDSTFADMSDDPLDD</sequence>
<comment type="caution">
    <text evidence="2">The sequence shown here is derived from an EMBL/GenBank/DDBJ whole genome shotgun (WGS) entry which is preliminary data.</text>
</comment>
<dbReference type="EMBL" id="JAPHAV010000010">
    <property type="protein sequence ID" value="MCX2698347.1"/>
    <property type="molecule type" value="Genomic_DNA"/>
</dbReference>
<gene>
    <name evidence="2" type="ORF">OPR82_16525</name>
</gene>
<reference evidence="2 3" key="1">
    <citation type="submission" date="2022-11" db="EMBL/GenBank/DDBJ databases">
        <title>Brucella sp. YY2X, whole genome shotgun sequencing project.</title>
        <authorList>
            <person name="Yang Y."/>
        </authorList>
    </citation>
    <scope>NUCLEOTIDE SEQUENCE [LARGE SCALE GENOMIC DNA]</scope>
    <source>
        <strain evidence="2 3">YY2X</strain>
    </source>
</reference>
<accession>A0ABT3QRV8</accession>
<feature type="compositionally biased region" description="Polar residues" evidence="1">
    <location>
        <begin position="250"/>
        <end position="259"/>
    </location>
</feature>
<organism evidence="2 3">
    <name type="scientific">Ochrobactrum chromiisoli</name>
    <dbReference type="NCBI Taxonomy" id="2993941"/>
    <lineage>
        <taxon>Bacteria</taxon>
        <taxon>Pseudomonadati</taxon>
        <taxon>Pseudomonadota</taxon>
        <taxon>Alphaproteobacteria</taxon>
        <taxon>Hyphomicrobiales</taxon>
        <taxon>Brucellaceae</taxon>
        <taxon>Brucella/Ochrobactrum group</taxon>
        <taxon>Ochrobactrum</taxon>
    </lineage>
</organism>
<feature type="region of interest" description="Disordered" evidence="1">
    <location>
        <begin position="314"/>
        <end position="369"/>
    </location>
</feature>
<dbReference type="RefSeq" id="WP_265986073.1">
    <property type="nucleotide sequence ID" value="NZ_JAPHAV010000010.1"/>
</dbReference>
<feature type="compositionally biased region" description="Basic and acidic residues" evidence="1">
    <location>
        <begin position="261"/>
        <end position="278"/>
    </location>
</feature>
<protein>
    <submittedName>
        <fullName evidence="2">Late control D family protein</fullName>
    </submittedName>
</protein>
<evidence type="ECO:0000256" key="1">
    <source>
        <dbReference type="SAM" id="MobiDB-lite"/>
    </source>
</evidence>
<keyword evidence="3" id="KW-1185">Reference proteome</keyword>
<name>A0ABT3QRV8_9HYPH</name>